<comment type="caution">
    <text evidence="1">The sequence shown here is derived from an EMBL/GenBank/DDBJ whole genome shotgun (WGS) entry which is preliminary data.</text>
</comment>
<organism evidence="1 2">
    <name type="scientific">Herbaspirillum frisingense</name>
    <dbReference type="NCBI Taxonomy" id="92645"/>
    <lineage>
        <taxon>Bacteria</taxon>
        <taxon>Pseudomonadati</taxon>
        <taxon>Pseudomonadota</taxon>
        <taxon>Betaproteobacteria</taxon>
        <taxon>Burkholderiales</taxon>
        <taxon>Oxalobacteraceae</taxon>
        <taxon>Herbaspirillum</taxon>
    </lineage>
</organism>
<keyword evidence="2" id="KW-1185">Reference proteome</keyword>
<protein>
    <submittedName>
        <fullName evidence="1">Uncharacterized protein</fullName>
    </submittedName>
</protein>
<proteinExistence type="predicted"/>
<name>A0ABU1PDS7_9BURK</name>
<dbReference type="Proteomes" id="UP001260715">
    <property type="component" value="Unassembled WGS sequence"/>
</dbReference>
<reference evidence="1 2" key="1">
    <citation type="submission" date="2023-07" db="EMBL/GenBank/DDBJ databases">
        <title>Sorghum-associated microbial communities from plants grown in Nebraska, USA.</title>
        <authorList>
            <person name="Schachtman D."/>
        </authorList>
    </citation>
    <scope>NUCLEOTIDE SEQUENCE [LARGE SCALE GENOMIC DNA]</scope>
    <source>
        <strain evidence="1 2">596</strain>
    </source>
</reference>
<dbReference type="RefSeq" id="WP_102664474.1">
    <property type="nucleotide sequence ID" value="NZ_JAVDSJ010000002.1"/>
</dbReference>
<accession>A0ABU1PDS7</accession>
<evidence type="ECO:0000313" key="2">
    <source>
        <dbReference type="Proteomes" id="UP001260715"/>
    </source>
</evidence>
<gene>
    <name evidence="1" type="ORF">J2W50_002279</name>
</gene>
<evidence type="ECO:0000313" key="1">
    <source>
        <dbReference type="EMBL" id="MDR6584081.1"/>
    </source>
</evidence>
<sequence length="91" mass="10348">MQFARGGVVITTCRHLQESREDKFLSAVGGPVRRGDGEELPRDNARVTQPFVRRASGDFQAVLSFEQTKAIFSRKKHIVVSKMRWVIGFQK</sequence>
<dbReference type="EMBL" id="JAVDSJ010000002">
    <property type="protein sequence ID" value="MDR6584081.1"/>
    <property type="molecule type" value="Genomic_DNA"/>
</dbReference>